<dbReference type="InterPro" id="IPR003594">
    <property type="entry name" value="HATPase_dom"/>
</dbReference>
<feature type="transmembrane region" description="Helical" evidence="14">
    <location>
        <begin position="216"/>
        <end position="237"/>
    </location>
</feature>
<evidence type="ECO:0000259" key="15">
    <source>
        <dbReference type="PROSITE" id="PS50109"/>
    </source>
</evidence>
<dbReference type="SMART" id="SM00388">
    <property type="entry name" value="HisKA"/>
    <property type="match status" value="1"/>
</dbReference>
<feature type="transmembrane region" description="Helical" evidence="14">
    <location>
        <begin position="249"/>
        <end position="270"/>
    </location>
</feature>
<feature type="transmembrane region" description="Helical" evidence="14">
    <location>
        <begin position="729"/>
        <end position="755"/>
    </location>
</feature>
<evidence type="ECO:0000256" key="12">
    <source>
        <dbReference type="ARBA" id="ARBA00023012"/>
    </source>
</evidence>
<dbReference type="PRINTS" id="PR00344">
    <property type="entry name" value="BCTRLSENSOR"/>
</dbReference>
<keyword evidence="8" id="KW-0547">Nucleotide-binding</keyword>
<protein>
    <recommendedName>
        <fullName evidence="3">histidine kinase</fullName>
        <ecNumber evidence="3">2.7.13.3</ecNumber>
    </recommendedName>
</protein>
<feature type="transmembrane region" description="Helical" evidence="14">
    <location>
        <begin position="333"/>
        <end position="354"/>
    </location>
</feature>
<comment type="subcellular location">
    <subcellularLocation>
        <location evidence="2">Cell membrane</location>
        <topology evidence="2">Multi-pass membrane protein</topology>
    </subcellularLocation>
</comment>
<dbReference type="GO" id="GO:0016301">
    <property type="term" value="F:kinase activity"/>
    <property type="evidence" value="ECO:0007669"/>
    <property type="project" value="UniProtKB-KW"/>
</dbReference>
<dbReference type="SUPFAM" id="SSF55874">
    <property type="entry name" value="ATPase domain of HSP90 chaperone/DNA topoisomerase II/histidine kinase"/>
    <property type="match status" value="1"/>
</dbReference>
<keyword evidence="6" id="KW-0808">Transferase</keyword>
<dbReference type="EMBL" id="JAKLTR010000015">
    <property type="protein sequence ID" value="MCG2616784.1"/>
    <property type="molecule type" value="Genomic_DNA"/>
</dbReference>
<dbReference type="InterPro" id="IPR004358">
    <property type="entry name" value="Sig_transdc_His_kin-like_C"/>
</dbReference>
<evidence type="ECO:0000256" key="11">
    <source>
        <dbReference type="ARBA" id="ARBA00022989"/>
    </source>
</evidence>
<feature type="transmembrane region" description="Helical" evidence="14">
    <location>
        <begin position="429"/>
        <end position="447"/>
    </location>
</feature>
<feature type="transmembrane region" description="Helical" evidence="14">
    <location>
        <begin position="295"/>
        <end position="313"/>
    </location>
</feature>
<dbReference type="Pfam" id="PF02518">
    <property type="entry name" value="HATPase_c"/>
    <property type="match status" value="1"/>
</dbReference>
<dbReference type="PROSITE" id="PS50885">
    <property type="entry name" value="HAMP"/>
    <property type="match status" value="1"/>
</dbReference>
<evidence type="ECO:0000256" key="13">
    <source>
        <dbReference type="ARBA" id="ARBA00023136"/>
    </source>
</evidence>
<dbReference type="Pfam" id="PF00512">
    <property type="entry name" value="HisKA"/>
    <property type="match status" value="1"/>
</dbReference>
<dbReference type="InterPro" id="IPR003660">
    <property type="entry name" value="HAMP_dom"/>
</dbReference>
<evidence type="ECO:0000256" key="9">
    <source>
        <dbReference type="ARBA" id="ARBA00022777"/>
    </source>
</evidence>
<keyword evidence="10" id="KW-0067">ATP-binding</keyword>
<name>A0ABS9KWP7_9BACT</name>
<dbReference type="SMART" id="SM00387">
    <property type="entry name" value="HATPase_c"/>
    <property type="match status" value="1"/>
</dbReference>
<accession>A0ABS9KWP7</accession>
<dbReference type="Gene3D" id="1.10.287.130">
    <property type="match status" value="1"/>
</dbReference>
<dbReference type="EC" id="2.7.13.3" evidence="3"/>
<feature type="transmembrane region" description="Helical" evidence="14">
    <location>
        <begin position="374"/>
        <end position="395"/>
    </location>
</feature>
<dbReference type="InterPro" id="IPR036890">
    <property type="entry name" value="HATPase_C_sf"/>
</dbReference>
<evidence type="ECO:0000256" key="14">
    <source>
        <dbReference type="SAM" id="Phobius"/>
    </source>
</evidence>
<evidence type="ECO:0000313" key="18">
    <source>
        <dbReference type="Proteomes" id="UP001165367"/>
    </source>
</evidence>
<dbReference type="PANTHER" id="PTHR45528">
    <property type="entry name" value="SENSOR HISTIDINE KINASE CPXA"/>
    <property type="match status" value="1"/>
</dbReference>
<proteinExistence type="predicted"/>
<evidence type="ECO:0000256" key="5">
    <source>
        <dbReference type="ARBA" id="ARBA00022553"/>
    </source>
</evidence>
<keyword evidence="11 14" id="KW-1133">Transmembrane helix</keyword>
<keyword evidence="7 14" id="KW-0812">Transmembrane</keyword>
<comment type="caution">
    <text evidence="17">The sequence shown here is derived from an EMBL/GenBank/DDBJ whole genome shotgun (WGS) entry which is preliminary data.</text>
</comment>
<dbReference type="CDD" id="cd00082">
    <property type="entry name" value="HisKA"/>
    <property type="match status" value="1"/>
</dbReference>
<feature type="domain" description="Histidine kinase" evidence="15">
    <location>
        <begin position="1041"/>
        <end position="1252"/>
    </location>
</feature>
<keyword evidence="13 14" id="KW-0472">Membrane</keyword>
<dbReference type="SUPFAM" id="SSF47384">
    <property type="entry name" value="Homodimeric domain of signal transducing histidine kinase"/>
    <property type="match status" value="1"/>
</dbReference>
<feature type="transmembrane region" description="Helical" evidence="14">
    <location>
        <begin position="948"/>
        <end position="970"/>
    </location>
</feature>
<evidence type="ECO:0000256" key="7">
    <source>
        <dbReference type="ARBA" id="ARBA00022692"/>
    </source>
</evidence>
<evidence type="ECO:0000256" key="6">
    <source>
        <dbReference type="ARBA" id="ARBA00022679"/>
    </source>
</evidence>
<dbReference type="PANTHER" id="PTHR45528:SF1">
    <property type="entry name" value="SENSOR HISTIDINE KINASE CPXA"/>
    <property type="match status" value="1"/>
</dbReference>
<dbReference type="Gene3D" id="6.10.340.10">
    <property type="match status" value="1"/>
</dbReference>
<evidence type="ECO:0000256" key="3">
    <source>
        <dbReference type="ARBA" id="ARBA00012438"/>
    </source>
</evidence>
<feature type="transmembrane region" description="Helical" evidence="14">
    <location>
        <begin position="459"/>
        <end position="481"/>
    </location>
</feature>
<dbReference type="InterPro" id="IPR005467">
    <property type="entry name" value="His_kinase_dom"/>
</dbReference>
<evidence type="ECO:0000259" key="16">
    <source>
        <dbReference type="PROSITE" id="PS50885"/>
    </source>
</evidence>
<dbReference type="RefSeq" id="WP_237875321.1">
    <property type="nucleotide sequence ID" value="NZ_JAKLTR010000015.1"/>
</dbReference>
<feature type="transmembrane region" description="Helical" evidence="14">
    <location>
        <begin position="776"/>
        <end position="795"/>
    </location>
</feature>
<feature type="transmembrane region" description="Helical" evidence="14">
    <location>
        <begin position="407"/>
        <end position="423"/>
    </location>
</feature>
<sequence length="1257" mass="144286">MKPLLSNNRVRYSLLVLAALLFTLSFFFNKIYTNRSSVADEVRSAEKYIHEQQTDFDLFLADTALLHRLSENTEPLTDLNPITSKAYGIFLYKLTNASTLVLKFWNTSSVLPPSNTFHEGETVEPVKTENGYYVLVKKLVRLQSGTIVAYAMIPFKHSYWLETEKLPEDFAYSKTADQRVSLAENKVTRFPVKSLSGSPLFYFDQKNIGVIPYNNALTILLRFTGLLLLLLFVHLIAETLTQQKLWKGVLFLGASLVIIRVVIFLVPSLLNLRQFELFDPAVYGATAVQRSLGDLLMNSVFFCWFVLFIWYKVQRLESLVSPWPQWIKTLTGFFSLVMLILSTFLISSVIRSIVADSKISFDVTNFWSLNRYTVVGFFVLATLTLSYYYFTQLLFRIIFPFLRGEIWLVYFAIAFSGLVYLTLKSGDPAVLFYIPVLAWLLLYTWLVNREGIILNRIRINIAGIIFWIFVFSVSIAAIMLVENKKVEWEKRKYFAGRLALLTNESIDRMINIGLNYLDDDFLSSNFDRVRDSASNKDLRDSINSSFYNRYSSEFETMLYFYDSSGAPLFNPDATRFEAIRTIVTQQSHPTRMPGVYYYERSFDQFTYITQKTIPDSVGRTIGYLYIISNPTRYSSDDALLAELFKHNKKDDPENSPIYSYAVYNQKKLIRLSNKYPFVTWLSDEQVLKLTGETTRFVRDDYDELWYKADNQRIVVMARKQDTLIEAITLFSYIFSSFLFLILVVQILSLLVKAVYDPEGFRRFFHFNIRNQVHSTIIFVSIFSFIIIGIATINFFKTRYNRTNSDKLSKTMNIMVAEVERQVPPEDLETGMVVINDSATGRTIESLVEEVSQIHGVDVNVFDLNGDLQVTSGTNVYDKGVLSKKMDPTAFYRLNRLNQVQHVQEERIASYTYLSSYAPVRDQDGKAYAYIGIPYFTSQPELDLEISNFIVTVINLNAFILLIAGLIALYITNRITRSFSIISNKMKDVNLSKMNEEIQWNRDDEIGDLVKEYNKMVAKLEASAAALAKTEREEAWREMARQVAHEIKNPLTPMKLSIQYLQKAINNNQPNVKELSSSVANTLVEQIDHLSKIAADFSQFANISNTNIEEFDLHTVMRSLQELYSADPNTEFIWNPVHQQILTHADKTQMNRLFTNLFANAVEARGSKDHSVIEVMETLEGNMIRISIKDNGEGIAEEMQSRIFIPNFTTKSSGTGLGLAMCKGIVEQARGRIWFETKKGFGTTFHVELPVINKSGLS</sequence>
<keyword evidence="12" id="KW-0902">Two-component regulatory system</keyword>
<keyword evidence="5" id="KW-0597">Phosphoprotein</keyword>
<dbReference type="PROSITE" id="PS50109">
    <property type="entry name" value="HIS_KIN"/>
    <property type="match status" value="1"/>
</dbReference>
<reference evidence="17" key="1">
    <citation type="submission" date="2022-01" db="EMBL/GenBank/DDBJ databases">
        <authorList>
            <person name="Jo J.-H."/>
            <person name="Im W.-T."/>
        </authorList>
    </citation>
    <scope>NUCLEOTIDE SEQUENCE</scope>
    <source>
        <strain evidence="17">NA20</strain>
    </source>
</reference>
<feature type="transmembrane region" description="Helical" evidence="14">
    <location>
        <begin position="12"/>
        <end position="28"/>
    </location>
</feature>
<gene>
    <name evidence="17" type="ORF">LZZ85_20970</name>
</gene>
<comment type="catalytic activity">
    <reaction evidence="1">
        <text>ATP + protein L-histidine = ADP + protein N-phospho-L-histidine.</text>
        <dbReference type="EC" id="2.7.13.3"/>
    </reaction>
</comment>
<dbReference type="Gene3D" id="3.30.565.10">
    <property type="entry name" value="Histidine kinase-like ATPase, C-terminal domain"/>
    <property type="match status" value="1"/>
</dbReference>
<dbReference type="InterPro" id="IPR003661">
    <property type="entry name" value="HisK_dim/P_dom"/>
</dbReference>
<dbReference type="InterPro" id="IPR050398">
    <property type="entry name" value="HssS/ArlS-like"/>
</dbReference>
<evidence type="ECO:0000256" key="8">
    <source>
        <dbReference type="ARBA" id="ARBA00022741"/>
    </source>
</evidence>
<evidence type="ECO:0000256" key="2">
    <source>
        <dbReference type="ARBA" id="ARBA00004651"/>
    </source>
</evidence>
<evidence type="ECO:0000256" key="1">
    <source>
        <dbReference type="ARBA" id="ARBA00000085"/>
    </source>
</evidence>
<keyword evidence="18" id="KW-1185">Reference proteome</keyword>
<dbReference type="Proteomes" id="UP001165367">
    <property type="component" value="Unassembled WGS sequence"/>
</dbReference>
<evidence type="ECO:0000256" key="4">
    <source>
        <dbReference type="ARBA" id="ARBA00022475"/>
    </source>
</evidence>
<dbReference type="InterPro" id="IPR036097">
    <property type="entry name" value="HisK_dim/P_sf"/>
</dbReference>
<feature type="domain" description="HAMP" evidence="16">
    <location>
        <begin position="972"/>
        <end position="1024"/>
    </location>
</feature>
<keyword evidence="4" id="KW-1003">Cell membrane</keyword>
<evidence type="ECO:0000313" key="17">
    <source>
        <dbReference type="EMBL" id="MCG2616784.1"/>
    </source>
</evidence>
<keyword evidence="9 17" id="KW-0418">Kinase</keyword>
<evidence type="ECO:0000256" key="10">
    <source>
        <dbReference type="ARBA" id="ARBA00022840"/>
    </source>
</evidence>
<organism evidence="17 18">
    <name type="scientific">Terrimonas ginsenosidimutans</name>
    <dbReference type="NCBI Taxonomy" id="2908004"/>
    <lineage>
        <taxon>Bacteria</taxon>
        <taxon>Pseudomonadati</taxon>
        <taxon>Bacteroidota</taxon>
        <taxon>Chitinophagia</taxon>
        <taxon>Chitinophagales</taxon>
        <taxon>Chitinophagaceae</taxon>
        <taxon>Terrimonas</taxon>
    </lineage>
</organism>